<dbReference type="CDD" id="cd07505">
    <property type="entry name" value="HAD_BPGM-like"/>
    <property type="match status" value="1"/>
</dbReference>
<dbReference type="Pfam" id="PF00702">
    <property type="entry name" value="Hydrolase"/>
    <property type="match status" value="1"/>
</dbReference>
<dbReference type="GO" id="GO:0043136">
    <property type="term" value="F:sn-glycerol 3-phosphatase activity"/>
    <property type="evidence" value="ECO:0007669"/>
    <property type="project" value="TreeGrafter"/>
</dbReference>
<dbReference type="InterPro" id="IPR006439">
    <property type="entry name" value="HAD-SF_hydro_IA"/>
</dbReference>
<evidence type="ECO:0000256" key="2">
    <source>
        <dbReference type="ARBA" id="ARBA00022643"/>
    </source>
</evidence>
<keyword evidence="3" id="KW-0808">Transferase</keyword>
<keyword evidence="2" id="KW-0288">FMN</keyword>
<dbReference type="FunFam" id="3.40.50.1000:FF:000119">
    <property type="entry name" value="Bifunctional riboflavin kinase/FMN phosphatase"/>
    <property type="match status" value="1"/>
</dbReference>
<dbReference type="Gramene" id="ONK69015">
    <property type="protein sequence ID" value="ONK69015"/>
    <property type="gene ID" value="A4U43_C05F18390"/>
</dbReference>
<dbReference type="GO" id="GO:0008531">
    <property type="term" value="F:riboflavin kinase activity"/>
    <property type="evidence" value="ECO:0007669"/>
    <property type="project" value="InterPro"/>
</dbReference>
<dbReference type="SUPFAM" id="SSF82114">
    <property type="entry name" value="Riboflavin kinase-like"/>
    <property type="match status" value="1"/>
</dbReference>
<dbReference type="Gene3D" id="2.40.30.30">
    <property type="entry name" value="Riboflavin kinase-like"/>
    <property type="match status" value="1"/>
</dbReference>
<dbReference type="InterPro" id="IPR023214">
    <property type="entry name" value="HAD_sf"/>
</dbReference>
<dbReference type="GO" id="GO:0009231">
    <property type="term" value="P:riboflavin biosynthetic process"/>
    <property type="evidence" value="ECO:0007669"/>
    <property type="project" value="InterPro"/>
</dbReference>
<dbReference type="Proteomes" id="UP000243459">
    <property type="component" value="Chromosome 5"/>
</dbReference>
<dbReference type="Gene3D" id="3.40.50.1000">
    <property type="entry name" value="HAD superfamily/HAD-like"/>
    <property type="match status" value="1"/>
</dbReference>
<dbReference type="GO" id="GO:0006114">
    <property type="term" value="P:glycerol biosynthetic process"/>
    <property type="evidence" value="ECO:0007669"/>
    <property type="project" value="TreeGrafter"/>
</dbReference>
<proteinExistence type="predicted"/>
<evidence type="ECO:0000256" key="3">
    <source>
        <dbReference type="ARBA" id="ARBA00022679"/>
    </source>
</evidence>
<keyword evidence="4" id="KW-0547">Nucleotide-binding</keyword>
<evidence type="ECO:0000313" key="6">
    <source>
        <dbReference type="Proteomes" id="UP000243459"/>
    </source>
</evidence>
<dbReference type="InterPro" id="IPR023198">
    <property type="entry name" value="PGP-like_dom2"/>
</dbReference>
<evidence type="ECO:0000256" key="1">
    <source>
        <dbReference type="ARBA" id="ARBA00022630"/>
    </source>
</evidence>
<protein>
    <recommendedName>
        <fullName evidence="7">Riboflavin kinase</fullName>
    </recommendedName>
</protein>
<organism evidence="5 6">
    <name type="scientific">Asparagus officinalis</name>
    <name type="common">Garden asparagus</name>
    <dbReference type="NCBI Taxonomy" id="4686"/>
    <lineage>
        <taxon>Eukaryota</taxon>
        <taxon>Viridiplantae</taxon>
        <taxon>Streptophyta</taxon>
        <taxon>Embryophyta</taxon>
        <taxon>Tracheophyta</taxon>
        <taxon>Spermatophyta</taxon>
        <taxon>Magnoliopsida</taxon>
        <taxon>Liliopsida</taxon>
        <taxon>Asparagales</taxon>
        <taxon>Asparagaceae</taxon>
        <taxon>Asparagoideae</taxon>
        <taxon>Asparagus</taxon>
    </lineage>
</organism>
<dbReference type="NCBIfam" id="TIGR01509">
    <property type="entry name" value="HAD-SF-IA-v3"/>
    <property type="match status" value="1"/>
</dbReference>
<dbReference type="PANTHER" id="PTHR18901:SF44">
    <property type="entry name" value="OS01G0757900 PROTEIN"/>
    <property type="match status" value="1"/>
</dbReference>
<dbReference type="SUPFAM" id="SSF56784">
    <property type="entry name" value="HAD-like"/>
    <property type="match status" value="1"/>
</dbReference>
<dbReference type="Gene3D" id="1.10.150.240">
    <property type="entry name" value="Putative phosphatase, domain 2"/>
    <property type="match status" value="1"/>
</dbReference>
<evidence type="ECO:0000256" key="4">
    <source>
        <dbReference type="ARBA" id="ARBA00022741"/>
    </source>
</evidence>
<dbReference type="InterPro" id="IPR023465">
    <property type="entry name" value="Riboflavin_kinase_dom_sf"/>
</dbReference>
<gene>
    <name evidence="5" type="ORF">A4U43_C05F18390</name>
</gene>
<dbReference type="PANTHER" id="PTHR18901">
    <property type="entry name" value="2-DEOXYGLUCOSE-6-PHOSPHATE PHOSPHATASE 2"/>
    <property type="match status" value="1"/>
</dbReference>
<accession>A0A5P1ESJ3</accession>
<dbReference type="OMA" id="YEYVPDQ"/>
<dbReference type="AlphaFoldDB" id="A0A5P1ESJ3"/>
<sequence>MGWNRIQRRRRRGWRTAIVEDYELPMDADEFGDAIMPLYQERWHQAKALPGVNRLIRHLHDHGVPLALASNSIRKHIEMKISHQQGWKDMFSVILGGDEVNQGKPSPDIFLEAAKRLGLDASNCLVIEDSPVGVRAAKASGANVVAVPSLQNQDDHYLIANCVLHSLLEFKPDLWGLPAFSDWVQNALPIDPLCIRGLIDEGIAQGACTALSIVAEESSLASLPDQVSGVFLGWARLQIQGIFKVAATIGWDLSSGTSKREIKPCLFGDINNCEPMEQFQMMFVGYIRELPSEADTSEALALHEEDEKIAQAALDLPVFSRHRDSPLLSEVAFDDEACCNAQAN</sequence>
<keyword evidence="6" id="KW-1185">Reference proteome</keyword>
<evidence type="ECO:0008006" key="7">
    <source>
        <dbReference type="Google" id="ProtNLM"/>
    </source>
</evidence>
<dbReference type="InterPro" id="IPR036412">
    <property type="entry name" value="HAD-like_sf"/>
</dbReference>
<name>A0A5P1ESJ3_ASPOF</name>
<keyword evidence="1" id="KW-0285">Flavoprotein</keyword>
<dbReference type="EMBL" id="CM007385">
    <property type="protein sequence ID" value="ONK69015.1"/>
    <property type="molecule type" value="Genomic_DNA"/>
</dbReference>
<evidence type="ECO:0000313" key="5">
    <source>
        <dbReference type="EMBL" id="ONK69015.1"/>
    </source>
</evidence>
<dbReference type="GO" id="GO:0000166">
    <property type="term" value="F:nucleotide binding"/>
    <property type="evidence" value="ECO:0007669"/>
    <property type="project" value="UniProtKB-KW"/>
</dbReference>
<reference evidence="6" key="1">
    <citation type="journal article" date="2017" name="Nat. Commun.">
        <title>The asparagus genome sheds light on the origin and evolution of a young Y chromosome.</title>
        <authorList>
            <person name="Harkess A."/>
            <person name="Zhou J."/>
            <person name="Xu C."/>
            <person name="Bowers J.E."/>
            <person name="Van der Hulst R."/>
            <person name="Ayyampalayam S."/>
            <person name="Mercati F."/>
            <person name="Riccardi P."/>
            <person name="McKain M.R."/>
            <person name="Kakrana A."/>
            <person name="Tang H."/>
            <person name="Ray J."/>
            <person name="Groenendijk J."/>
            <person name="Arikit S."/>
            <person name="Mathioni S.M."/>
            <person name="Nakano M."/>
            <person name="Shan H."/>
            <person name="Telgmann-Rauber A."/>
            <person name="Kanno A."/>
            <person name="Yue Z."/>
            <person name="Chen H."/>
            <person name="Li W."/>
            <person name="Chen Y."/>
            <person name="Xu X."/>
            <person name="Zhang Y."/>
            <person name="Luo S."/>
            <person name="Chen H."/>
            <person name="Gao J."/>
            <person name="Mao Z."/>
            <person name="Pires J.C."/>
            <person name="Luo M."/>
            <person name="Kudrna D."/>
            <person name="Wing R.A."/>
            <person name="Meyers B.C."/>
            <person name="Yi K."/>
            <person name="Kong H."/>
            <person name="Lavrijsen P."/>
            <person name="Sunseri F."/>
            <person name="Falavigna A."/>
            <person name="Ye Y."/>
            <person name="Leebens-Mack J.H."/>
            <person name="Chen G."/>
        </authorList>
    </citation>
    <scope>NUCLEOTIDE SEQUENCE [LARGE SCALE GENOMIC DNA]</scope>
    <source>
        <strain evidence="6">cv. DH0086</strain>
    </source>
</reference>